<organism evidence="1 2">
    <name type="scientific">Leptospira weilii serovar Topaz str. LT2116</name>
    <dbReference type="NCBI Taxonomy" id="1088540"/>
    <lineage>
        <taxon>Bacteria</taxon>
        <taxon>Pseudomonadati</taxon>
        <taxon>Spirochaetota</taxon>
        <taxon>Spirochaetia</taxon>
        <taxon>Leptospirales</taxon>
        <taxon>Leptospiraceae</taxon>
        <taxon>Leptospira</taxon>
    </lineage>
</organism>
<accession>M3GZL7</accession>
<dbReference type="AlphaFoldDB" id="M3GZL7"/>
<evidence type="ECO:0000313" key="1">
    <source>
        <dbReference type="EMBL" id="EMF81935.1"/>
    </source>
</evidence>
<gene>
    <name evidence="1" type="ORF">LEP1GSC188_0741</name>
</gene>
<dbReference type="EMBL" id="AHOR02000029">
    <property type="protein sequence ID" value="EMF81935.1"/>
    <property type="molecule type" value="Genomic_DNA"/>
</dbReference>
<reference evidence="1 2" key="1">
    <citation type="submission" date="2013-01" db="EMBL/GenBank/DDBJ databases">
        <authorList>
            <person name="Harkins D.M."/>
            <person name="Durkin A.S."/>
            <person name="Brinkac L.M."/>
            <person name="Haft D.H."/>
            <person name="Selengut J.D."/>
            <person name="Sanka R."/>
            <person name="DePew J."/>
            <person name="Purushe J."/>
            <person name="Tulsiani S.M."/>
            <person name="Graham G.C."/>
            <person name="Burns M.-A."/>
            <person name="Dohnt M.F."/>
            <person name="Smythe L.D."/>
            <person name="McKay D.B."/>
            <person name="Craig S.B."/>
            <person name="Vinetz J.M."/>
            <person name="Sutton G.G."/>
            <person name="Nierman W.C."/>
            <person name="Fouts D.E."/>
        </authorList>
    </citation>
    <scope>NUCLEOTIDE SEQUENCE [LARGE SCALE GENOMIC DNA]</scope>
    <source>
        <strain evidence="1 2">LT2116</strain>
    </source>
</reference>
<dbReference type="Proteomes" id="UP000011770">
    <property type="component" value="Unassembled WGS sequence"/>
</dbReference>
<sequence>MLRKYEDRLWVALYGGRKLSVPSPIFPDCFTLLRNKDRK</sequence>
<name>M3GZL7_9LEPT</name>
<protein>
    <submittedName>
        <fullName evidence="1">Uncharacterized protein</fullName>
    </submittedName>
</protein>
<comment type="caution">
    <text evidence="1">The sequence shown here is derived from an EMBL/GenBank/DDBJ whole genome shotgun (WGS) entry which is preliminary data.</text>
</comment>
<proteinExistence type="predicted"/>
<evidence type="ECO:0000313" key="2">
    <source>
        <dbReference type="Proteomes" id="UP000011770"/>
    </source>
</evidence>